<dbReference type="GO" id="GO:0005524">
    <property type="term" value="F:ATP binding"/>
    <property type="evidence" value="ECO:0007669"/>
    <property type="project" value="UniProtKB-UniRule"/>
</dbReference>
<keyword evidence="7 15" id="KW-0547">Nucleotide-binding</keyword>
<keyword evidence="20" id="KW-1185">Reference proteome</keyword>
<dbReference type="SUPFAM" id="SSF103243">
    <property type="entry name" value="KA1-like"/>
    <property type="match status" value="2"/>
</dbReference>
<dbReference type="GO" id="GO:0035556">
    <property type="term" value="P:intracellular signal transduction"/>
    <property type="evidence" value="ECO:0007669"/>
    <property type="project" value="TreeGrafter"/>
</dbReference>
<dbReference type="Proteomes" id="UP000019118">
    <property type="component" value="Unassembled WGS sequence"/>
</dbReference>
<dbReference type="FunFam" id="3.30.200.20:FF:000003">
    <property type="entry name" value="Non-specific serine/threonine protein kinase"/>
    <property type="match status" value="1"/>
</dbReference>
<dbReference type="Pfam" id="PF02149">
    <property type="entry name" value="KA1"/>
    <property type="match status" value="1"/>
</dbReference>
<dbReference type="CDD" id="cd12198">
    <property type="entry name" value="MELK_C"/>
    <property type="match status" value="1"/>
</dbReference>
<evidence type="ECO:0000256" key="6">
    <source>
        <dbReference type="ARBA" id="ARBA00022679"/>
    </source>
</evidence>
<dbReference type="GO" id="GO:0008289">
    <property type="term" value="F:lipid binding"/>
    <property type="evidence" value="ECO:0007669"/>
    <property type="project" value="UniProtKB-KW"/>
</dbReference>
<dbReference type="InterPro" id="IPR028375">
    <property type="entry name" value="KA1/Ssp2_C"/>
</dbReference>
<name>A0AAR5QCE9_DENPD</name>
<feature type="region of interest" description="Disordered" evidence="16">
    <location>
        <begin position="413"/>
        <end position="455"/>
    </location>
</feature>
<comment type="catalytic activity">
    <reaction evidence="14">
        <text>L-seryl-[protein] + ATP = O-phospho-L-seryl-[protein] + ADP + H(+)</text>
        <dbReference type="Rhea" id="RHEA:17989"/>
        <dbReference type="Rhea" id="RHEA-COMP:9863"/>
        <dbReference type="Rhea" id="RHEA-COMP:11604"/>
        <dbReference type="ChEBI" id="CHEBI:15378"/>
        <dbReference type="ChEBI" id="CHEBI:29999"/>
        <dbReference type="ChEBI" id="CHEBI:30616"/>
        <dbReference type="ChEBI" id="CHEBI:83421"/>
        <dbReference type="ChEBI" id="CHEBI:456216"/>
        <dbReference type="EC" id="2.7.11.1"/>
    </reaction>
</comment>
<dbReference type="PANTHER" id="PTHR24346">
    <property type="entry name" value="MAP/MICROTUBULE AFFINITY-REGULATING KINASE"/>
    <property type="match status" value="1"/>
</dbReference>
<evidence type="ECO:0000313" key="20">
    <source>
        <dbReference type="Proteomes" id="UP000019118"/>
    </source>
</evidence>
<evidence type="ECO:0000259" key="17">
    <source>
        <dbReference type="PROSITE" id="PS50011"/>
    </source>
</evidence>
<organism evidence="19 20">
    <name type="scientific">Dendroctonus ponderosae</name>
    <name type="common">Mountain pine beetle</name>
    <dbReference type="NCBI Taxonomy" id="77166"/>
    <lineage>
        <taxon>Eukaryota</taxon>
        <taxon>Metazoa</taxon>
        <taxon>Ecdysozoa</taxon>
        <taxon>Arthropoda</taxon>
        <taxon>Hexapoda</taxon>
        <taxon>Insecta</taxon>
        <taxon>Pterygota</taxon>
        <taxon>Neoptera</taxon>
        <taxon>Endopterygota</taxon>
        <taxon>Coleoptera</taxon>
        <taxon>Polyphaga</taxon>
        <taxon>Cucujiformia</taxon>
        <taxon>Curculionidae</taxon>
        <taxon>Scolytinae</taxon>
        <taxon>Dendroctonus</taxon>
    </lineage>
</organism>
<evidence type="ECO:0000256" key="2">
    <source>
        <dbReference type="ARBA" id="ARBA00006234"/>
    </source>
</evidence>
<dbReference type="GO" id="GO:0005737">
    <property type="term" value="C:cytoplasm"/>
    <property type="evidence" value="ECO:0007669"/>
    <property type="project" value="TreeGrafter"/>
</dbReference>
<evidence type="ECO:0000256" key="7">
    <source>
        <dbReference type="ARBA" id="ARBA00022741"/>
    </source>
</evidence>
<keyword evidence="8" id="KW-0418">Kinase</keyword>
<dbReference type="InterPro" id="IPR000719">
    <property type="entry name" value="Prot_kinase_dom"/>
</dbReference>
<accession>A0AAR5QCE9</accession>
<evidence type="ECO:0000256" key="9">
    <source>
        <dbReference type="ARBA" id="ARBA00022840"/>
    </source>
</evidence>
<dbReference type="InterPro" id="IPR011009">
    <property type="entry name" value="Kinase-like_dom_sf"/>
</dbReference>
<evidence type="ECO:0000256" key="11">
    <source>
        <dbReference type="ARBA" id="ARBA00023136"/>
    </source>
</evidence>
<keyword evidence="11" id="KW-0472">Membrane</keyword>
<dbReference type="InterPro" id="IPR017441">
    <property type="entry name" value="Protein_kinase_ATP_BS"/>
</dbReference>
<evidence type="ECO:0000256" key="10">
    <source>
        <dbReference type="ARBA" id="ARBA00023121"/>
    </source>
</evidence>
<evidence type="ECO:0000256" key="13">
    <source>
        <dbReference type="ARBA" id="ARBA00047899"/>
    </source>
</evidence>
<evidence type="ECO:0000256" key="4">
    <source>
        <dbReference type="ARBA" id="ARBA00022475"/>
    </source>
</evidence>
<dbReference type="CDD" id="cd14341">
    <property type="entry name" value="UBA_MELK"/>
    <property type="match status" value="1"/>
</dbReference>
<keyword evidence="5" id="KW-0723">Serine/threonine-protein kinase</keyword>
<evidence type="ECO:0000256" key="3">
    <source>
        <dbReference type="ARBA" id="ARBA00012513"/>
    </source>
</evidence>
<dbReference type="PROSITE" id="PS00108">
    <property type="entry name" value="PROTEIN_KINASE_ST"/>
    <property type="match status" value="1"/>
</dbReference>
<evidence type="ECO:0000256" key="5">
    <source>
        <dbReference type="ARBA" id="ARBA00022527"/>
    </source>
</evidence>
<reference evidence="20" key="1">
    <citation type="journal article" date="2013" name="Genome Biol.">
        <title>Draft genome of the mountain pine beetle, Dendroctonus ponderosae Hopkins, a major forest pest.</title>
        <authorList>
            <person name="Keeling C.I."/>
            <person name="Yuen M.M."/>
            <person name="Liao N.Y."/>
            <person name="Docking T.R."/>
            <person name="Chan S.K."/>
            <person name="Taylor G.A."/>
            <person name="Palmquist D.L."/>
            <person name="Jackman S.D."/>
            <person name="Nguyen A."/>
            <person name="Li M."/>
            <person name="Henderson H."/>
            <person name="Janes J.K."/>
            <person name="Zhao Y."/>
            <person name="Pandoh P."/>
            <person name="Moore R."/>
            <person name="Sperling F.A."/>
            <person name="Huber D.P."/>
            <person name="Birol I."/>
            <person name="Jones S.J."/>
            <person name="Bohlmann J."/>
        </authorList>
    </citation>
    <scope>NUCLEOTIDE SEQUENCE</scope>
</reference>
<dbReference type="GO" id="GO:0005886">
    <property type="term" value="C:plasma membrane"/>
    <property type="evidence" value="ECO:0007669"/>
    <property type="project" value="UniProtKB-SubCell"/>
</dbReference>
<reference evidence="19" key="2">
    <citation type="submission" date="2024-08" db="UniProtKB">
        <authorList>
            <consortium name="EnsemblMetazoa"/>
        </authorList>
    </citation>
    <scope>IDENTIFICATION</scope>
</reference>
<evidence type="ECO:0000256" key="16">
    <source>
        <dbReference type="SAM" id="MobiDB-lite"/>
    </source>
</evidence>
<dbReference type="InterPro" id="IPR048637">
    <property type="entry name" value="MELK_UBA"/>
</dbReference>
<evidence type="ECO:0000256" key="1">
    <source>
        <dbReference type="ARBA" id="ARBA00004202"/>
    </source>
</evidence>
<dbReference type="PROSITE" id="PS00107">
    <property type="entry name" value="PROTEIN_KINASE_ATP"/>
    <property type="match status" value="1"/>
</dbReference>
<dbReference type="InterPro" id="IPR008271">
    <property type="entry name" value="Ser/Thr_kinase_AS"/>
</dbReference>
<dbReference type="AlphaFoldDB" id="A0AAR5QCE9"/>
<evidence type="ECO:0000256" key="15">
    <source>
        <dbReference type="PROSITE-ProRule" id="PRU10141"/>
    </source>
</evidence>
<comment type="catalytic activity">
    <reaction evidence="13">
        <text>L-threonyl-[protein] + ATP = O-phospho-L-threonyl-[protein] + ADP + H(+)</text>
        <dbReference type="Rhea" id="RHEA:46608"/>
        <dbReference type="Rhea" id="RHEA-COMP:11060"/>
        <dbReference type="Rhea" id="RHEA-COMP:11605"/>
        <dbReference type="ChEBI" id="CHEBI:15378"/>
        <dbReference type="ChEBI" id="CHEBI:30013"/>
        <dbReference type="ChEBI" id="CHEBI:30616"/>
        <dbReference type="ChEBI" id="CHEBI:61977"/>
        <dbReference type="ChEBI" id="CHEBI:456216"/>
        <dbReference type="EC" id="2.7.11.1"/>
    </reaction>
</comment>
<protein>
    <recommendedName>
        <fullName evidence="3">non-specific serine/threonine protein kinase</fullName>
        <ecNumber evidence="3">2.7.11.1</ecNumber>
    </recommendedName>
</protein>
<comment type="similarity">
    <text evidence="2">Belongs to the protein kinase superfamily. CAMK Ser/Thr protein kinase family. SNF1 subfamily.</text>
</comment>
<keyword evidence="4" id="KW-1003">Cell membrane</keyword>
<evidence type="ECO:0000313" key="19">
    <source>
        <dbReference type="EnsemblMetazoa" id="XP_019770898.1"/>
    </source>
</evidence>
<dbReference type="Gene3D" id="1.10.510.10">
    <property type="entry name" value="Transferase(Phosphotransferase) domain 1"/>
    <property type="match status" value="1"/>
</dbReference>
<feature type="domain" description="Protein kinase" evidence="17">
    <location>
        <begin position="11"/>
        <end position="263"/>
    </location>
</feature>
<dbReference type="PROSITE" id="PS50032">
    <property type="entry name" value="KA1"/>
    <property type="match status" value="1"/>
</dbReference>
<evidence type="ECO:0000256" key="12">
    <source>
        <dbReference type="ARBA" id="ARBA00023306"/>
    </source>
</evidence>
<dbReference type="FunFam" id="1.10.510.10:FF:000271">
    <property type="entry name" value="Non-specific serine/threonine protein kinase"/>
    <property type="match status" value="1"/>
</dbReference>
<dbReference type="Gene3D" id="3.30.310.80">
    <property type="entry name" value="Kinase associated domain 1, KA1"/>
    <property type="match status" value="1"/>
</dbReference>
<dbReference type="SUPFAM" id="SSF56112">
    <property type="entry name" value="Protein kinase-like (PK-like)"/>
    <property type="match status" value="1"/>
</dbReference>
<dbReference type="KEGG" id="dpa:109544913"/>
<keyword evidence="12" id="KW-0131">Cell cycle</keyword>
<dbReference type="Pfam" id="PF00069">
    <property type="entry name" value="Pkinase"/>
    <property type="match status" value="1"/>
</dbReference>
<evidence type="ECO:0000259" key="18">
    <source>
        <dbReference type="PROSITE" id="PS50032"/>
    </source>
</evidence>
<dbReference type="PROSITE" id="PS50011">
    <property type="entry name" value="PROTEIN_KINASE_DOM"/>
    <property type="match status" value="1"/>
</dbReference>
<dbReference type="SMART" id="SM00220">
    <property type="entry name" value="S_TKc"/>
    <property type="match status" value="1"/>
</dbReference>
<dbReference type="InterPro" id="IPR001772">
    <property type="entry name" value="KA1_dom"/>
</dbReference>
<sequence>MVRYSALKGLYETEKTIGCGGFAKVKLATHLATGEKVAIKIMDKKMLGDDLHRVSLELQALKHLKHDNICQLYQVIETESQFFIIMEYCSGGELFDHIVEKNRLSESESRMFFRQIVSAVAYLHSVGYAHRDLKPENVLLDKQQNLKLIDFGLCAKPEGGMENPLHTSCGSPTYAAPELILGQQYLGCEVDVWAMGVLLYTLLTGSLPFDDLSIDNLYRKILNGKYHEPDFISKESKNLIRSMLQVEPSKRIKVSKLLNHSWLTLGVLEPVSYRSKNSSELDSDCVQSMGKFINLDETSMRNELSKWKFDYGTVTYFLLLNRKKNGQSLRLNSTYGWKLVRNPDINVPLLELPVNVSNRHNLTPHHRQKLESPGNLLSPKPQTFLAGFSPSRQFLEAKHVACEAAGRKAAKRPRSFVLEDSSPVPSKKLTPRKETPFNTPDAKKSFTGSNDTPGSARRMLGSLERSLHKVRHVLTPKKPLHSISSGPVVLNNKELCNVSTTQCKDPEFVIAELSKALEKKGIVCTRKGFRLKGCLEPNTLDRLGGCSFELEICFLPELGVQQLTPAKSILKRGLFNKSLTNSKSINASEGVDRPSEVGPGSLVGIRRKRLKGDSWCYKRVCEQVLALTSTGLQAKSRDKLLESSV</sequence>
<dbReference type="EC" id="2.7.11.1" evidence="3"/>
<keyword evidence="10" id="KW-0446">Lipid-binding</keyword>
<dbReference type="GO" id="GO:0004674">
    <property type="term" value="F:protein serine/threonine kinase activity"/>
    <property type="evidence" value="ECO:0007669"/>
    <property type="project" value="UniProtKB-KW"/>
</dbReference>
<feature type="binding site" evidence="15">
    <location>
        <position position="40"/>
    </location>
    <ligand>
        <name>ATP</name>
        <dbReference type="ChEBI" id="CHEBI:30616"/>
    </ligand>
</feature>
<comment type="subcellular location">
    <subcellularLocation>
        <location evidence="1">Cell membrane</location>
        <topology evidence="1">Peripheral membrane protein</topology>
    </subcellularLocation>
</comment>
<evidence type="ECO:0000256" key="14">
    <source>
        <dbReference type="ARBA" id="ARBA00048679"/>
    </source>
</evidence>
<dbReference type="GeneID" id="109544913"/>
<evidence type="ECO:0000256" key="8">
    <source>
        <dbReference type="ARBA" id="ARBA00022777"/>
    </source>
</evidence>
<feature type="domain" description="KA1" evidence="18">
    <location>
        <begin position="539"/>
        <end position="630"/>
    </location>
</feature>
<dbReference type="Pfam" id="PF21594">
    <property type="entry name" value="UBA_MELK"/>
    <property type="match status" value="1"/>
</dbReference>
<dbReference type="EnsemblMetazoa" id="XM_019915339.1">
    <property type="protein sequence ID" value="XP_019770898.1"/>
    <property type="gene ID" value="LOC109544913"/>
</dbReference>
<proteinExistence type="inferred from homology"/>
<keyword evidence="6" id="KW-0808">Transferase</keyword>
<keyword evidence="9 15" id="KW-0067">ATP-binding</keyword>
<dbReference type="PANTHER" id="PTHR24346:SF30">
    <property type="entry name" value="MATERNAL EMBRYONIC LEUCINE ZIPPER KINASE"/>
    <property type="match status" value="1"/>
</dbReference>